<dbReference type="PANTHER" id="PTHR43104:SF4">
    <property type="entry name" value="L-2-HYDROXYGLUTARATE DEHYDROGENASE, MITOCHONDRIAL"/>
    <property type="match status" value="1"/>
</dbReference>
<comment type="similarity">
    <text evidence="5">Belongs to the L2HGDH family.</text>
</comment>
<evidence type="ECO:0000313" key="7">
    <source>
        <dbReference type="EMBL" id="OLP06665.1"/>
    </source>
</evidence>
<dbReference type="GO" id="GO:0047545">
    <property type="term" value="F:(S)-2-hydroxyglutarate dehydrogenase activity"/>
    <property type="evidence" value="ECO:0007669"/>
    <property type="project" value="TreeGrafter"/>
</dbReference>
<keyword evidence="4" id="KW-0560">Oxidoreductase</keyword>
<dbReference type="EMBL" id="MSYM01000013">
    <property type="protein sequence ID" value="OLP06665.1"/>
    <property type="molecule type" value="Genomic_DNA"/>
</dbReference>
<dbReference type="AlphaFoldDB" id="A0A1Q8YFA4"/>
<keyword evidence="8" id="KW-1185">Reference proteome</keyword>
<dbReference type="PANTHER" id="PTHR43104">
    <property type="entry name" value="L-2-HYDROXYGLUTARATE DEHYDROGENASE, MITOCHONDRIAL"/>
    <property type="match status" value="1"/>
</dbReference>
<evidence type="ECO:0000256" key="2">
    <source>
        <dbReference type="ARBA" id="ARBA00022630"/>
    </source>
</evidence>
<dbReference type="SUPFAM" id="SSF51905">
    <property type="entry name" value="FAD/NAD(P)-binding domain"/>
    <property type="match status" value="1"/>
</dbReference>
<comment type="cofactor">
    <cofactor evidence="1">
        <name>FAD</name>
        <dbReference type="ChEBI" id="CHEBI:57692"/>
    </cofactor>
</comment>
<organism evidence="7 8">
    <name type="scientific">Rhodoferax antarcticus ANT.BR</name>
    <dbReference type="NCBI Taxonomy" id="1111071"/>
    <lineage>
        <taxon>Bacteria</taxon>
        <taxon>Pseudomonadati</taxon>
        <taxon>Pseudomonadota</taxon>
        <taxon>Betaproteobacteria</taxon>
        <taxon>Burkholderiales</taxon>
        <taxon>Comamonadaceae</taxon>
        <taxon>Rhodoferax</taxon>
    </lineage>
</organism>
<evidence type="ECO:0000313" key="8">
    <source>
        <dbReference type="Proteomes" id="UP000185911"/>
    </source>
</evidence>
<feature type="domain" description="FAD dependent oxidoreductase" evidence="6">
    <location>
        <begin position="6"/>
        <end position="247"/>
    </location>
</feature>
<keyword evidence="3" id="KW-0274">FAD</keyword>
<name>A0A1Q8YFA4_9BURK</name>
<evidence type="ECO:0000256" key="1">
    <source>
        <dbReference type="ARBA" id="ARBA00001974"/>
    </source>
</evidence>
<dbReference type="Gene3D" id="3.30.9.10">
    <property type="entry name" value="D-Amino Acid Oxidase, subunit A, domain 2"/>
    <property type="match status" value="1"/>
</dbReference>
<keyword evidence="2" id="KW-0285">Flavoprotein</keyword>
<dbReference type="Pfam" id="PF01266">
    <property type="entry name" value="DAO"/>
    <property type="match status" value="1"/>
</dbReference>
<evidence type="ECO:0000256" key="3">
    <source>
        <dbReference type="ARBA" id="ARBA00022827"/>
    </source>
</evidence>
<accession>A0A1Q8YFA4</accession>
<gene>
    <name evidence="7" type="ORF">BLL52_2903</name>
</gene>
<dbReference type="Proteomes" id="UP000185911">
    <property type="component" value="Unassembled WGS sequence"/>
</dbReference>
<dbReference type="InterPro" id="IPR006076">
    <property type="entry name" value="FAD-dep_OxRdtase"/>
</dbReference>
<evidence type="ECO:0000256" key="5">
    <source>
        <dbReference type="ARBA" id="ARBA00037941"/>
    </source>
</evidence>
<dbReference type="Gene3D" id="3.50.50.60">
    <property type="entry name" value="FAD/NAD(P)-binding domain"/>
    <property type="match status" value="1"/>
</dbReference>
<evidence type="ECO:0000259" key="6">
    <source>
        <dbReference type="Pfam" id="PF01266"/>
    </source>
</evidence>
<sequence>MDQVECVVVGAGVVDLAVARALALTRREVLVLQAAAGIGTAISSRNSEVIHAGIYYPQDSLKARLCVQGRALLCDYCAQRSVGHLRCGKFIVATTLGQVAELQRIQDRASRNGVTDLLLLSAAQVRQSEPALHCEAALLSPSTGIVDSPALMLALQGDLESAGGVLALNSPLALMHKARAAIELEAVDGAQLCARLVVNAAGLGAVGLAQRCVGLDGCHIPKAFYAKGNYFTLTGRAPFSHLVYPVSEARLFMPRCASIGLTCAVARCNPATRGFAPSSVARANRRPIFGFRGQPSMVCRDWSICWASSPRG</sequence>
<proteinExistence type="inferred from homology"/>
<comment type="caution">
    <text evidence="7">The sequence shown here is derived from an EMBL/GenBank/DDBJ whole genome shotgun (WGS) entry which is preliminary data.</text>
</comment>
<reference evidence="7 8" key="1">
    <citation type="submission" date="2017-01" db="EMBL/GenBank/DDBJ databases">
        <title>Genome sequence of Rhodoferax antarcticus ANT.BR, a psychrophilic purple nonsulfur bacterium from an Antarctic microbial mat.</title>
        <authorList>
            <person name="Baker J."/>
            <person name="Riester C."/>
            <person name="Skinner B."/>
            <person name="Newell A."/>
            <person name="Swingley W."/>
            <person name="Madigan M."/>
            <person name="Jung D."/>
            <person name="Asao M."/>
            <person name="Chen M."/>
            <person name="Loughlin P."/>
            <person name="Pan H."/>
            <person name="Lin S."/>
            <person name="Li N."/>
            <person name="Shaw J."/>
            <person name="Prado M."/>
            <person name="Sherman C."/>
            <person name="Li X."/>
            <person name="Tang J."/>
            <person name="Blankenship R."/>
            <person name="Zhao T."/>
            <person name="Touchman J."/>
            <person name="Sattley M."/>
        </authorList>
    </citation>
    <scope>NUCLEOTIDE SEQUENCE [LARGE SCALE GENOMIC DNA]</scope>
    <source>
        <strain evidence="7 8">ANT.BR</strain>
    </source>
</reference>
<protein>
    <submittedName>
        <fullName evidence="7">FAD dependent oxidoreductase family protein, TAT domain containing</fullName>
    </submittedName>
</protein>
<evidence type="ECO:0000256" key="4">
    <source>
        <dbReference type="ARBA" id="ARBA00023002"/>
    </source>
</evidence>
<dbReference type="InterPro" id="IPR036188">
    <property type="entry name" value="FAD/NAD-bd_sf"/>
</dbReference>